<keyword evidence="3" id="KW-1185">Reference proteome</keyword>
<evidence type="ECO:0000256" key="1">
    <source>
        <dbReference type="SAM" id="Phobius"/>
    </source>
</evidence>
<accession>A0ABX1QYS6</accession>
<protein>
    <recommendedName>
        <fullName evidence="4">Anti-sigma factor</fullName>
    </recommendedName>
</protein>
<keyword evidence="1" id="KW-0812">Transmembrane</keyword>
<keyword evidence="1" id="KW-0472">Membrane</keyword>
<dbReference type="RefSeq" id="WP_169524883.1">
    <property type="nucleotide sequence ID" value="NZ_JAAMPT010000209.1"/>
</dbReference>
<feature type="transmembrane region" description="Helical" evidence="1">
    <location>
        <begin position="50"/>
        <end position="68"/>
    </location>
</feature>
<keyword evidence="1" id="KW-1133">Transmembrane helix</keyword>
<dbReference type="Proteomes" id="UP000767947">
    <property type="component" value="Unassembled WGS sequence"/>
</dbReference>
<proteinExistence type="predicted"/>
<dbReference type="EMBL" id="JAAMPT010000209">
    <property type="protein sequence ID" value="NMH26190.1"/>
    <property type="molecule type" value="Genomic_DNA"/>
</dbReference>
<gene>
    <name evidence="2" type="ORF">G6042_13035</name>
</gene>
<reference evidence="2 3" key="1">
    <citation type="submission" date="2020-02" db="EMBL/GenBank/DDBJ databases">
        <title>Flavobacterium sp. genome.</title>
        <authorList>
            <person name="Jung H.S."/>
            <person name="Baek J.H."/>
            <person name="Jeon C.O."/>
        </authorList>
    </citation>
    <scope>NUCLEOTIDE SEQUENCE [LARGE SCALE GENOMIC DNA]</scope>
    <source>
        <strain evidence="2 3">SE-s27</strain>
    </source>
</reference>
<name>A0ABX1QYS6_9FLAO</name>
<sequence length="136" mass="15859">MKEFRLDNEPKITSGFKTPEGYFDDLSKKINANLPKNEPKVISIFQKRKTWFYGIAAVLAISLSVVFYQQSQSTETLDAEFLENYIARNTTVSEYDLLELLEKEDIEKIQIDLDIQDDILEETMINNTNLEHYIIN</sequence>
<evidence type="ECO:0000313" key="3">
    <source>
        <dbReference type="Proteomes" id="UP000767947"/>
    </source>
</evidence>
<evidence type="ECO:0000313" key="2">
    <source>
        <dbReference type="EMBL" id="NMH26190.1"/>
    </source>
</evidence>
<comment type="caution">
    <text evidence="2">The sequence shown here is derived from an EMBL/GenBank/DDBJ whole genome shotgun (WGS) entry which is preliminary data.</text>
</comment>
<evidence type="ECO:0008006" key="4">
    <source>
        <dbReference type="Google" id="ProtNLM"/>
    </source>
</evidence>
<organism evidence="2 3">
    <name type="scientific">Flavobacterium solisilvae</name>
    <dbReference type="NCBI Taxonomy" id="1852019"/>
    <lineage>
        <taxon>Bacteria</taxon>
        <taxon>Pseudomonadati</taxon>
        <taxon>Bacteroidota</taxon>
        <taxon>Flavobacteriia</taxon>
        <taxon>Flavobacteriales</taxon>
        <taxon>Flavobacteriaceae</taxon>
        <taxon>Flavobacterium</taxon>
    </lineage>
</organism>